<dbReference type="Pfam" id="PF01420">
    <property type="entry name" value="Methylase_S"/>
    <property type="match status" value="1"/>
</dbReference>
<keyword evidence="7" id="KW-0680">Restriction system</keyword>
<evidence type="ECO:0000256" key="2">
    <source>
        <dbReference type="ARBA" id="ARBA00010923"/>
    </source>
</evidence>
<dbReference type="STRING" id="28122.SAMN02745108_02635"/>
<dbReference type="Gene3D" id="3.90.220.20">
    <property type="entry name" value="DNA methylase specificity domains"/>
    <property type="match status" value="1"/>
</dbReference>
<accession>A0A1T4RBC5</accession>
<comment type="catalytic activity">
    <reaction evidence="9">
        <text>a 2'-deoxyadenosine in DNA + S-adenosyl-L-methionine = an N(6)-methyl-2'-deoxyadenosine in DNA + S-adenosyl-L-homocysteine + H(+)</text>
        <dbReference type="Rhea" id="RHEA:15197"/>
        <dbReference type="Rhea" id="RHEA-COMP:12418"/>
        <dbReference type="Rhea" id="RHEA-COMP:12419"/>
        <dbReference type="ChEBI" id="CHEBI:15378"/>
        <dbReference type="ChEBI" id="CHEBI:57856"/>
        <dbReference type="ChEBI" id="CHEBI:59789"/>
        <dbReference type="ChEBI" id="CHEBI:90615"/>
        <dbReference type="ChEBI" id="CHEBI:90616"/>
        <dbReference type="EC" id="2.1.1.72"/>
    </reaction>
</comment>
<dbReference type="GO" id="GO:0008170">
    <property type="term" value="F:N-methyltransferase activity"/>
    <property type="evidence" value="ECO:0007669"/>
    <property type="project" value="InterPro"/>
</dbReference>
<evidence type="ECO:0000256" key="7">
    <source>
        <dbReference type="ARBA" id="ARBA00022747"/>
    </source>
</evidence>
<dbReference type="EC" id="2.1.1.72" evidence="3"/>
<sequence length="798" mass="91576">MRSQSDFLRADYIVSDGNEFIWINPKTGNFILDENGKPVCKHVNPKSLSVSKQTDLSDFIDEISNCLSEENDQIIPRQYLDPTNLAKKTARILQNMALSSSKNSLYTFVEVFNFKFLSDIGILKGSYSFESIYQIFKNESAEDAFKQYLTTIRDRLLELFPTNPIDNTSIINGRIFHTHLDEMGNPIITGTAADCFGRLLDCFKEYEKDNGKFIYIHKDFKSKLFETFMKNSSEKQGMGQFFTPLKIVKEMIRMVDINEGMKICDPACGVGKFLWEATSKISEPFYFEGNELKSKITLVGFEKRMEDTNDDLTTILAKSNMVIYYSDLLKKYCDDNKKIKIISKEMLNKVITSSHKTLGTLEHLDFEDYDLILANPPYFQNADISKASKYITYKDHDQDVNAYTANGGGIEGLFTEWIVKSLKKGGVANVILPDGIFTNIGNNKLKKLIKDSCFIESIISLPINAFFTTNKKTYILTLRKRKQNETGIQDFPVYCYLCSSIGETLDSYRFDIPDNDLHNAVENYNVYRLSKKNEKVLEIVKSDKRCKLLDISLFKDEEQWNVERFWTENEKIDLGIAQTNDNLTLEEFNTFSSSIIDDVNDSKQAVLALKNELSSERQSVQLRITDLFTPKNGNSDLTTAYCAKHKGIYPVYSGNTQGEFAKIDSYDYEGEYLTWAKDGLAGLMMYHNEKFSLTGHRGILKPTEACKNIDLKYIKYIIEPIFRKNIKGRQGDLGKNEYTTLNSDMIKKMKDKINIPIKEDGSFDLEMQKEIASKYEQIEMIKKNLSEKITKLMNVNIV</sequence>
<dbReference type="Proteomes" id="UP000190449">
    <property type="component" value="Unassembled WGS sequence"/>
</dbReference>
<dbReference type="PRINTS" id="PR00507">
    <property type="entry name" value="N12N6MTFRASE"/>
</dbReference>
<evidence type="ECO:0000313" key="13">
    <source>
        <dbReference type="Proteomes" id="UP000190449"/>
    </source>
</evidence>
<dbReference type="InterPro" id="IPR002052">
    <property type="entry name" value="DNA_methylase_N6_adenine_CS"/>
</dbReference>
<protein>
    <recommendedName>
        <fullName evidence="3">site-specific DNA-methyltransferase (adenine-specific)</fullName>
        <ecNumber evidence="3">2.1.1.72</ecNumber>
    </recommendedName>
</protein>
<gene>
    <name evidence="12" type="ORF">SAMN02745108_02635</name>
</gene>
<keyword evidence="5" id="KW-0808">Transferase</keyword>
<dbReference type="GO" id="GO:0032259">
    <property type="term" value="P:methylation"/>
    <property type="evidence" value="ECO:0007669"/>
    <property type="project" value="UniProtKB-KW"/>
</dbReference>
<keyword evidence="4 12" id="KW-0489">Methyltransferase</keyword>
<keyword evidence="6" id="KW-0949">S-adenosyl-L-methionine</keyword>
<dbReference type="SUPFAM" id="SSF53335">
    <property type="entry name" value="S-adenosyl-L-methionine-dependent methyltransferases"/>
    <property type="match status" value="1"/>
</dbReference>
<dbReference type="InterPro" id="IPR000055">
    <property type="entry name" value="Restrct_endonuc_typeI_TRD"/>
</dbReference>
<dbReference type="PROSITE" id="PS00092">
    <property type="entry name" value="N6_MTASE"/>
    <property type="match status" value="1"/>
</dbReference>
<dbReference type="InterPro" id="IPR051537">
    <property type="entry name" value="DNA_Adenine_Mtase"/>
</dbReference>
<dbReference type="InterPro" id="IPR029063">
    <property type="entry name" value="SAM-dependent_MTases_sf"/>
</dbReference>
<evidence type="ECO:0000256" key="4">
    <source>
        <dbReference type="ARBA" id="ARBA00022603"/>
    </source>
</evidence>
<dbReference type="GO" id="GO:0003677">
    <property type="term" value="F:DNA binding"/>
    <property type="evidence" value="ECO:0007669"/>
    <property type="project" value="UniProtKB-KW"/>
</dbReference>
<name>A0A1T4RBC5_9BACT</name>
<evidence type="ECO:0000256" key="3">
    <source>
        <dbReference type="ARBA" id="ARBA00011900"/>
    </source>
</evidence>
<dbReference type="GO" id="GO:0009307">
    <property type="term" value="P:DNA restriction-modification system"/>
    <property type="evidence" value="ECO:0007669"/>
    <property type="project" value="UniProtKB-KW"/>
</dbReference>
<comment type="similarity">
    <text evidence="2">Belongs to the type-I restriction system S methylase family.</text>
</comment>
<dbReference type="InterPro" id="IPR044946">
    <property type="entry name" value="Restrct_endonuc_typeI_TRD_sf"/>
</dbReference>
<evidence type="ECO:0000313" key="12">
    <source>
        <dbReference type="EMBL" id="SKA13324.1"/>
    </source>
</evidence>
<dbReference type="PANTHER" id="PTHR42933:SF4">
    <property type="entry name" value="TYPE I RESTRICTION ENZYME ECOKI METHYLASE SUBUNIT"/>
    <property type="match status" value="1"/>
</dbReference>
<evidence type="ECO:0000256" key="6">
    <source>
        <dbReference type="ARBA" id="ARBA00022691"/>
    </source>
</evidence>
<evidence type="ECO:0000259" key="10">
    <source>
        <dbReference type="Pfam" id="PF01420"/>
    </source>
</evidence>
<proteinExistence type="inferred from homology"/>
<evidence type="ECO:0000256" key="8">
    <source>
        <dbReference type="ARBA" id="ARBA00023125"/>
    </source>
</evidence>
<evidence type="ECO:0000256" key="1">
    <source>
        <dbReference type="ARBA" id="ARBA00006594"/>
    </source>
</evidence>
<keyword evidence="8" id="KW-0238">DNA-binding</keyword>
<evidence type="ECO:0000256" key="9">
    <source>
        <dbReference type="ARBA" id="ARBA00047942"/>
    </source>
</evidence>
<dbReference type="AlphaFoldDB" id="A0A1T4RBC5"/>
<dbReference type="Gene3D" id="3.40.50.150">
    <property type="entry name" value="Vaccinia Virus protein VP39"/>
    <property type="match status" value="1"/>
</dbReference>
<dbReference type="PANTHER" id="PTHR42933">
    <property type="entry name" value="SLR6095 PROTEIN"/>
    <property type="match status" value="1"/>
</dbReference>
<reference evidence="12 13" key="1">
    <citation type="submission" date="2017-02" db="EMBL/GenBank/DDBJ databases">
        <authorList>
            <person name="Peterson S.W."/>
        </authorList>
    </citation>
    <scope>NUCLEOTIDE SEQUENCE [LARGE SCALE GENOMIC DNA]</scope>
    <source>
        <strain evidence="12 13">ATCC 43854</strain>
    </source>
</reference>
<organism evidence="12 13">
    <name type="scientific">Fibrobacter intestinalis</name>
    <dbReference type="NCBI Taxonomy" id="28122"/>
    <lineage>
        <taxon>Bacteria</taxon>
        <taxon>Pseudomonadati</taxon>
        <taxon>Fibrobacterota</taxon>
        <taxon>Fibrobacteria</taxon>
        <taxon>Fibrobacterales</taxon>
        <taxon>Fibrobacteraceae</taxon>
        <taxon>Fibrobacter</taxon>
    </lineage>
</organism>
<dbReference type="RefSeq" id="WP_143394430.1">
    <property type="nucleotide sequence ID" value="NZ_FUWU01000068.1"/>
</dbReference>
<feature type="domain" description="DNA methylase adenine-specific" evidence="11">
    <location>
        <begin position="218"/>
        <end position="531"/>
    </location>
</feature>
<dbReference type="GO" id="GO:0009007">
    <property type="term" value="F:site-specific DNA-methyltransferase (adenine-specific) activity"/>
    <property type="evidence" value="ECO:0007669"/>
    <property type="project" value="UniProtKB-EC"/>
</dbReference>
<feature type="domain" description="Type I restriction modification DNA specificity" evidence="10">
    <location>
        <begin position="622"/>
        <end position="790"/>
    </location>
</feature>
<dbReference type="InterPro" id="IPR003356">
    <property type="entry name" value="DNA_methylase_A-5"/>
</dbReference>
<evidence type="ECO:0000259" key="11">
    <source>
        <dbReference type="Pfam" id="PF02384"/>
    </source>
</evidence>
<dbReference type="SUPFAM" id="SSF116734">
    <property type="entry name" value="DNA methylase specificity domain"/>
    <property type="match status" value="1"/>
</dbReference>
<evidence type="ECO:0000256" key="5">
    <source>
        <dbReference type="ARBA" id="ARBA00022679"/>
    </source>
</evidence>
<dbReference type="EMBL" id="FUWU01000068">
    <property type="protein sequence ID" value="SKA13324.1"/>
    <property type="molecule type" value="Genomic_DNA"/>
</dbReference>
<dbReference type="Pfam" id="PF02384">
    <property type="entry name" value="N6_Mtase"/>
    <property type="match status" value="1"/>
</dbReference>
<comment type="similarity">
    <text evidence="1">Belongs to the N(4)/N(6)-methyltransferase family.</text>
</comment>